<dbReference type="SUPFAM" id="SSF55781">
    <property type="entry name" value="GAF domain-like"/>
    <property type="match status" value="1"/>
</dbReference>
<dbReference type="InterPro" id="IPR050469">
    <property type="entry name" value="Diguanylate_Cyclase"/>
</dbReference>
<dbReference type="EMBL" id="SZUA01000003">
    <property type="protein sequence ID" value="TKR29628.1"/>
    <property type="molecule type" value="Genomic_DNA"/>
</dbReference>
<protein>
    <recommendedName>
        <fullName evidence="2">diguanylate cyclase</fullName>
        <ecNumber evidence="2">2.7.7.65</ecNumber>
    </recommendedName>
</protein>
<comment type="cofactor">
    <cofactor evidence="1">
        <name>Mg(2+)</name>
        <dbReference type="ChEBI" id="CHEBI:18420"/>
    </cofactor>
</comment>
<accession>A0A4U5JMV8</accession>
<dbReference type="EC" id="2.7.7.65" evidence="2"/>
<dbReference type="SUPFAM" id="SSF55073">
    <property type="entry name" value="Nucleotide cyclase"/>
    <property type="match status" value="1"/>
</dbReference>
<proteinExistence type="predicted"/>
<evidence type="ECO:0000313" key="6">
    <source>
        <dbReference type="EMBL" id="TKR29628.1"/>
    </source>
</evidence>
<evidence type="ECO:0000313" key="7">
    <source>
        <dbReference type="Proteomes" id="UP000308707"/>
    </source>
</evidence>
<evidence type="ECO:0000256" key="2">
    <source>
        <dbReference type="ARBA" id="ARBA00012528"/>
    </source>
</evidence>
<dbReference type="Proteomes" id="UP000308707">
    <property type="component" value="Unassembled WGS sequence"/>
</dbReference>
<evidence type="ECO:0000256" key="4">
    <source>
        <dbReference type="SAM" id="Coils"/>
    </source>
</evidence>
<keyword evidence="7" id="KW-1185">Reference proteome</keyword>
<dbReference type="Gene3D" id="3.30.70.270">
    <property type="match status" value="1"/>
</dbReference>
<dbReference type="PANTHER" id="PTHR45138">
    <property type="entry name" value="REGULATORY COMPONENTS OF SENSORY TRANSDUCTION SYSTEM"/>
    <property type="match status" value="1"/>
</dbReference>
<dbReference type="PROSITE" id="PS50887">
    <property type="entry name" value="GGDEF"/>
    <property type="match status" value="1"/>
</dbReference>
<organism evidence="6 7">
    <name type="scientific">Luteimonas gilva</name>
    <dbReference type="NCBI Taxonomy" id="2572684"/>
    <lineage>
        <taxon>Bacteria</taxon>
        <taxon>Pseudomonadati</taxon>
        <taxon>Pseudomonadota</taxon>
        <taxon>Gammaproteobacteria</taxon>
        <taxon>Lysobacterales</taxon>
        <taxon>Lysobacteraceae</taxon>
        <taxon>Luteimonas</taxon>
    </lineage>
</organism>
<dbReference type="CDD" id="cd01949">
    <property type="entry name" value="GGDEF"/>
    <property type="match status" value="1"/>
</dbReference>
<dbReference type="SMART" id="SM00065">
    <property type="entry name" value="GAF"/>
    <property type="match status" value="1"/>
</dbReference>
<comment type="caution">
    <text evidence="6">The sequence shown here is derived from an EMBL/GenBank/DDBJ whole genome shotgun (WGS) entry which is preliminary data.</text>
</comment>
<dbReference type="InterPro" id="IPR043128">
    <property type="entry name" value="Rev_trsase/Diguanyl_cyclase"/>
</dbReference>
<dbReference type="Pfam" id="PF01590">
    <property type="entry name" value="GAF"/>
    <property type="match status" value="1"/>
</dbReference>
<dbReference type="SMART" id="SM00267">
    <property type="entry name" value="GGDEF"/>
    <property type="match status" value="1"/>
</dbReference>
<dbReference type="InterPro" id="IPR029787">
    <property type="entry name" value="Nucleotide_cyclase"/>
</dbReference>
<dbReference type="GO" id="GO:0052621">
    <property type="term" value="F:diguanylate cyclase activity"/>
    <property type="evidence" value="ECO:0007669"/>
    <property type="project" value="UniProtKB-EC"/>
</dbReference>
<dbReference type="Gene3D" id="3.30.450.40">
    <property type="match status" value="1"/>
</dbReference>
<dbReference type="OrthoDB" id="9803824at2"/>
<dbReference type="AlphaFoldDB" id="A0A4U5JMV8"/>
<dbReference type="FunFam" id="3.30.70.270:FF:000001">
    <property type="entry name" value="Diguanylate cyclase domain protein"/>
    <property type="match status" value="1"/>
</dbReference>
<evidence type="ECO:0000256" key="1">
    <source>
        <dbReference type="ARBA" id="ARBA00001946"/>
    </source>
</evidence>
<dbReference type="InterPro" id="IPR029016">
    <property type="entry name" value="GAF-like_dom_sf"/>
</dbReference>
<sequence>MNTMLADSEEELRESERLIALDGYGLLDSEPEQAYDDIVELACAICDAPVASVTLIDSGRQWFKASRGFGVRQTPRSEAVCDVAIRTPYEMLEVRDLHKDARTPMRPQDAAGKALRFYAGMPLTSPEGHALGTVCVLDHAPRTLDERQRRGLAALARQVQHLFELRRMMVRQGDILQQRLAEAERLETDRADLQRRHDDLQRAVSRDPLTGLLNRAALDELRTRPEAQDRLRSGDYTLAVVDIDHFKQVNDRYGHLIGDEVLRAVAGVIAVSKRKGDIAVRYGGEEFLLVLLGTHLAGAFEIAERIRENVTLEPLPFPVTVSIGIARSHAAGEAPERVFERADQALYRAKAAGRNRVIADDTQRF</sequence>
<evidence type="ECO:0000256" key="3">
    <source>
        <dbReference type="ARBA" id="ARBA00034247"/>
    </source>
</evidence>
<feature type="coiled-coil region" evidence="4">
    <location>
        <begin position="176"/>
        <end position="203"/>
    </location>
</feature>
<reference evidence="6 7" key="1">
    <citation type="submission" date="2019-04" db="EMBL/GenBank/DDBJ databases">
        <title>Reference strain of H23.</title>
        <authorList>
            <person name="Luo X."/>
        </authorList>
    </citation>
    <scope>NUCLEOTIDE SEQUENCE [LARGE SCALE GENOMIC DNA]</scope>
    <source>
        <strain evidence="6 7">H23</strain>
    </source>
</reference>
<evidence type="ECO:0000259" key="5">
    <source>
        <dbReference type="PROSITE" id="PS50887"/>
    </source>
</evidence>
<comment type="catalytic activity">
    <reaction evidence="3">
        <text>2 GTP = 3',3'-c-di-GMP + 2 diphosphate</text>
        <dbReference type="Rhea" id="RHEA:24898"/>
        <dbReference type="ChEBI" id="CHEBI:33019"/>
        <dbReference type="ChEBI" id="CHEBI:37565"/>
        <dbReference type="ChEBI" id="CHEBI:58805"/>
        <dbReference type="EC" id="2.7.7.65"/>
    </reaction>
</comment>
<dbReference type="PANTHER" id="PTHR45138:SF9">
    <property type="entry name" value="DIGUANYLATE CYCLASE DGCM-RELATED"/>
    <property type="match status" value="1"/>
</dbReference>
<keyword evidence="4" id="KW-0175">Coiled coil</keyword>
<dbReference type="InterPro" id="IPR000160">
    <property type="entry name" value="GGDEF_dom"/>
</dbReference>
<dbReference type="Pfam" id="PF00990">
    <property type="entry name" value="GGDEF"/>
    <property type="match status" value="1"/>
</dbReference>
<name>A0A4U5JMV8_9GAMM</name>
<dbReference type="NCBIfam" id="TIGR00254">
    <property type="entry name" value="GGDEF"/>
    <property type="match status" value="1"/>
</dbReference>
<dbReference type="RefSeq" id="WP_137268031.1">
    <property type="nucleotide sequence ID" value="NZ_SZUA01000003.1"/>
</dbReference>
<dbReference type="InterPro" id="IPR003018">
    <property type="entry name" value="GAF"/>
</dbReference>
<feature type="domain" description="GGDEF" evidence="5">
    <location>
        <begin position="234"/>
        <end position="362"/>
    </location>
</feature>
<gene>
    <name evidence="6" type="ORF">FCE95_16015</name>
</gene>